<name>A0A2N8SLX5_STUST</name>
<dbReference type="EMBL" id="POUW01000009">
    <property type="protein sequence ID" value="PNG03496.1"/>
    <property type="molecule type" value="Genomic_DNA"/>
</dbReference>
<sequence>MIPSRRLILALVALLGLALPLGTLSALGHSLPEAAHTAWWGLLLCLGALGTIDAIAVARLPSPRLQREMNGYLALGRWQDVQLHIVAQPNTQPRLDIFDHVPSAMSLRHLPQHLALGAGQSATLRYQVCPQQRGHYRFEHCEIGLHGPLGLWRQRRLLALASQTRVYPDFTRLHGASLMAVDSWLGRLGVRQQPRRGLGLEFHQLREFREGDTLRQIDWKATARKHLPIAREYQDDRDQQILLMLDCGRRLRSMDGARSHFDHALDAGLLLAYVALRQGDALGFCSFASDQRRFLAPAKGPAQLNVLLNGVYDLVNTRQPADFTQAAVQVLAQQKRRALVVILTNLRDEDDEDLLGAVRLLSSRHRVLVVSLREPALDALRQRPVTRLQEALDYCGTLDYLTARERLHDRLLARGVPVLDALPQALGPALISRYLAWKKSGTL</sequence>
<accession>A0A2N8SLX5</accession>
<keyword evidence="1" id="KW-0812">Transmembrane</keyword>
<feature type="domain" description="DUF58" evidence="2">
    <location>
        <begin position="205"/>
        <end position="381"/>
    </location>
</feature>
<gene>
    <name evidence="3" type="ORF">CXL00_20205</name>
</gene>
<dbReference type="Pfam" id="PF01882">
    <property type="entry name" value="DUF58"/>
    <property type="match status" value="1"/>
</dbReference>
<organism evidence="3 4">
    <name type="scientific">Stutzerimonas stutzeri</name>
    <name type="common">Pseudomonas stutzeri</name>
    <dbReference type="NCBI Taxonomy" id="316"/>
    <lineage>
        <taxon>Bacteria</taxon>
        <taxon>Pseudomonadati</taxon>
        <taxon>Pseudomonadota</taxon>
        <taxon>Gammaproteobacteria</taxon>
        <taxon>Pseudomonadales</taxon>
        <taxon>Pseudomonadaceae</taxon>
        <taxon>Stutzerimonas</taxon>
    </lineage>
</organism>
<keyword evidence="1" id="KW-1133">Transmembrane helix</keyword>
<dbReference type="PANTHER" id="PTHR33608">
    <property type="entry name" value="BLL2464 PROTEIN"/>
    <property type="match status" value="1"/>
</dbReference>
<reference evidence="3 4" key="1">
    <citation type="submission" date="2018-01" db="EMBL/GenBank/DDBJ databases">
        <title>Denitrification phenotypes of diverse strains of Pseudomonas stutzeri.</title>
        <authorList>
            <person name="Milligan D.A."/>
            <person name="Bergaust L."/>
            <person name="Bakken L.R."/>
            <person name="Frostegard A."/>
        </authorList>
    </citation>
    <scope>NUCLEOTIDE SEQUENCE [LARGE SCALE GENOMIC DNA]</scope>
    <source>
        <strain evidence="3 4">28a3</strain>
    </source>
</reference>
<evidence type="ECO:0000259" key="2">
    <source>
        <dbReference type="Pfam" id="PF01882"/>
    </source>
</evidence>
<dbReference type="OrthoDB" id="9812729at2"/>
<protein>
    <submittedName>
        <fullName evidence="3">DUF58 domain-containing protein</fullName>
    </submittedName>
</protein>
<dbReference type="AlphaFoldDB" id="A0A2N8SLX5"/>
<comment type="caution">
    <text evidence="3">The sequence shown here is derived from an EMBL/GenBank/DDBJ whole genome shotgun (WGS) entry which is preliminary data.</text>
</comment>
<evidence type="ECO:0000313" key="4">
    <source>
        <dbReference type="Proteomes" id="UP000235897"/>
    </source>
</evidence>
<feature type="transmembrane region" description="Helical" evidence="1">
    <location>
        <begin position="38"/>
        <end position="60"/>
    </location>
</feature>
<evidence type="ECO:0000313" key="3">
    <source>
        <dbReference type="EMBL" id="PNG03496.1"/>
    </source>
</evidence>
<dbReference type="Proteomes" id="UP000235897">
    <property type="component" value="Unassembled WGS sequence"/>
</dbReference>
<dbReference type="InterPro" id="IPR002881">
    <property type="entry name" value="DUF58"/>
</dbReference>
<dbReference type="RefSeq" id="WP_102847534.1">
    <property type="nucleotide sequence ID" value="NZ_JAMOIG010000007.1"/>
</dbReference>
<keyword evidence="1" id="KW-0472">Membrane</keyword>
<dbReference type="PANTHER" id="PTHR33608:SF3">
    <property type="entry name" value="SLR2013 PROTEIN"/>
    <property type="match status" value="1"/>
</dbReference>
<evidence type="ECO:0000256" key="1">
    <source>
        <dbReference type="SAM" id="Phobius"/>
    </source>
</evidence>
<proteinExistence type="predicted"/>